<dbReference type="Proteomes" id="UP000216173">
    <property type="component" value="Unassembled WGS sequence"/>
</dbReference>
<organism evidence="2 3">
    <name type="scientific">Vibrio metoecus</name>
    <dbReference type="NCBI Taxonomy" id="1481663"/>
    <lineage>
        <taxon>Bacteria</taxon>
        <taxon>Pseudomonadati</taxon>
        <taxon>Pseudomonadota</taxon>
        <taxon>Gammaproteobacteria</taxon>
        <taxon>Vibrionales</taxon>
        <taxon>Vibrionaceae</taxon>
        <taxon>Vibrio</taxon>
    </lineage>
</organism>
<dbReference type="RefSeq" id="WP_055044551.1">
    <property type="nucleotide sequence ID" value="NZ_LBGR01000015.1"/>
</dbReference>
<protein>
    <submittedName>
        <fullName evidence="2">Flagellar protein FlgN</fullName>
    </submittedName>
</protein>
<dbReference type="InterPro" id="IPR018760">
    <property type="entry name" value="DUF2326"/>
</dbReference>
<reference evidence="3" key="1">
    <citation type="submission" date="2017-07" db="EMBL/GenBank/DDBJ databases">
        <authorList>
            <person name="Boucher Y."/>
            <person name="Orata F.D."/>
        </authorList>
    </citation>
    <scope>NUCLEOTIDE SEQUENCE [LARGE SCALE GENOMIC DNA]</scope>
    <source>
        <strain evidence="3">OYP9E10</strain>
    </source>
</reference>
<evidence type="ECO:0000313" key="3">
    <source>
        <dbReference type="Proteomes" id="UP000216173"/>
    </source>
</evidence>
<gene>
    <name evidence="2" type="ORF">CGU03_14690</name>
</gene>
<dbReference type="EMBL" id="NMSH01000026">
    <property type="protein sequence ID" value="PAR19935.1"/>
    <property type="molecule type" value="Genomic_DNA"/>
</dbReference>
<evidence type="ECO:0000313" key="2">
    <source>
        <dbReference type="EMBL" id="PAR19935.1"/>
    </source>
</evidence>
<evidence type="ECO:0000259" key="1">
    <source>
        <dbReference type="Pfam" id="PF10088"/>
    </source>
</evidence>
<comment type="caution">
    <text evidence="2">The sequence shown here is derived from an EMBL/GenBank/DDBJ whole genome shotgun (WGS) entry which is preliminary data.</text>
</comment>
<dbReference type="Pfam" id="PF10088">
    <property type="entry name" value="DUF2326"/>
    <property type="match status" value="1"/>
</dbReference>
<dbReference type="AlphaFoldDB" id="A0A271VQW2"/>
<feature type="domain" description="DUF2326" evidence="1">
    <location>
        <begin position="413"/>
        <end position="501"/>
    </location>
</feature>
<keyword evidence="2" id="KW-0966">Cell projection</keyword>
<keyword evidence="2" id="KW-0282">Flagellum</keyword>
<accession>A0A271VQW2</accession>
<keyword evidence="2" id="KW-0969">Cilium</keyword>
<name>A0A271VQW2_VIBMT</name>
<proteinExistence type="predicted"/>
<sequence length="533" mass="61214">MLVNLCCDKLIENNLSFGTGLNVLKGDDLATNSIGKSSVLMLIDFCFGGNDFINLCSDVIEEVGDLNVTFTFNFNKELHCFLRNTYEPNKVIYINDFSELTLNDFTDFLYSKYNFPSHASSFRNSTNTFSRIWGKGNYYPEKPFNFKSKDIYGAILPLVLRLVNEYETVREHKSLAKQASDRKSNLKKAFDSDFIPRKLTKSEFESKRIELKQLDSEIERIKSIVKHNINNLESLISSKTLSYKKRKDILNKDLMVEKSHLSRLEDSIKFGTLINKKNIDKVKEFFPQVNIEKINLIESFHSKVVGILKDDIKLEIVALQQVISTIQEEINVIDHEMDKILALSHQPDSLVDELLSLSIKQKEVMEEIRYKELNDSLIELDKIAQAELKESLESSLSNASKKITNYTSFYINKFYDKPVNPILELSESQYVFNPNGDNGTGKLYANMIALDLGLLNNTYLPHIIHDSIVIKNVEREAVENIVKTYAVQSKQVFLAIDEVPKYSPKTQAILEEKCFLQLTKNKLAFGISWKQHN</sequence>